<evidence type="ECO:0000313" key="3">
    <source>
        <dbReference type="Proteomes" id="UP000020202"/>
    </source>
</evidence>
<dbReference type="AlphaFoldDB" id="A0A7H5AA43"/>
<accession>A0A7H5AA43</accession>
<dbReference type="PANTHER" id="PTHR36836:SF1">
    <property type="entry name" value="COLANIC ACID BIOSYNTHESIS PROTEIN WCAK"/>
    <property type="match status" value="1"/>
</dbReference>
<protein>
    <recommendedName>
        <fullName evidence="1">Polysaccharide pyruvyl transferase domain-containing protein</fullName>
    </recommendedName>
</protein>
<dbReference type="Pfam" id="PF04230">
    <property type="entry name" value="PS_pyruv_trans"/>
    <property type="match status" value="1"/>
</dbReference>
<evidence type="ECO:0000259" key="1">
    <source>
        <dbReference type="Pfam" id="PF04230"/>
    </source>
</evidence>
<dbReference type="EMBL" id="JCNZ01000008">
    <property type="protein sequence ID" value="EWF89905.1"/>
    <property type="molecule type" value="Genomic_DNA"/>
</dbReference>
<feature type="domain" description="Polysaccharide pyruvyl transferase" evidence="1">
    <location>
        <begin position="14"/>
        <end position="317"/>
    </location>
</feature>
<dbReference type="RefSeq" id="WP_004852469.1">
    <property type="nucleotide sequence ID" value="NZ_CABGLF010000029.1"/>
</dbReference>
<name>A0A7H5AA43_9ENTR</name>
<proteinExistence type="predicted"/>
<comment type="caution">
    <text evidence="2">The sequence shown here is derived from an EMBL/GenBank/DDBJ whole genome shotgun (WGS) entry which is preliminary data.</text>
</comment>
<dbReference type="InterPro" id="IPR007345">
    <property type="entry name" value="Polysacch_pyruvyl_Trfase"/>
</dbReference>
<gene>
    <name evidence="2" type="ORF">L373_02408</name>
</gene>
<reference evidence="2 3" key="1">
    <citation type="submission" date="2014-01" db="EMBL/GenBank/DDBJ databases">
        <title>The Genome Sequence of Klebsiella oxytoca MGH 27.</title>
        <authorList>
            <consortium name="The Broad Institute Genomics Platform"/>
            <consortium name="The Broad Institute Genome Sequencing Center for Infectious Disease"/>
            <person name="Murphy C."/>
            <person name="Cosimi L."/>
            <person name="Cerqueira G."/>
            <person name="Feldgarden M."/>
            <person name="Earl A."/>
            <person name="Hung D."/>
            <person name="Onderdonk A.B."/>
            <person name="Ferraro M.J."/>
            <person name="Hooper D."/>
            <person name="Dekker J."/>
            <person name="O'Brien T."/>
            <person name="Huang S."/>
            <person name="Quan V."/>
            <person name="Ernst C."/>
            <person name="Delaney M."/>
            <person name="DuBois A."/>
            <person name="Kim D.S."/>
            <person name="Young S.K."/>
            <person name="Zeng Q."/>
            <person name="Gargeya S."/>
            <person name="Fitzgerald M."/>
            <person name="Abouelleil A."/>
            <person name="Alvarado L."/>
            <person name="Berlin A.M."/>
            <person name="Chapman S.B."/>
            <person name="Gainer-Dewar J."/>
            <person name="Goldberg J."/>
            <person name="Gnerre S."/>
            <person name="Griggs A."/>
            <person name="Gujja S."/>
            <person name="Hansen M."/>
            <person name="Howarth C."/>
            <person name="Imamovic A."/>
            <person name="Ireland A."/>
            <person name="Larimer J."/>
            <person name="McCowan C."/>
            <person name="Murphy C."/>
            <person name="Pearson M."/>
            <person name="Poon T.W."/>
            <person name="Priest M."/>
            <person name="Roberts A."/>
            <person name="Saif S."/>
            <person name="Shea T."/>
            <person name="Sykes S."/>
            <person name="Wortman J."/>
            <person name="Nusbaum C."/>
            <person name="Birren B."/>
        </authorList>
    </citation>
    <scope>NUCLEOTIDE SEQUENCE [LARGE SCALE GENOMIC DNA]</scope>
    <source>
        <strain evidence="2 3">MGH 27</strain>
    </source>
</reference>
<dbReference type="Proteomes" id="UP000020202">
    <property type="component" value="Unassembled WGS sequence"/>
</dbReference>
<sequence>MKKVLAINECCSDNIGDHAINYGLQRLIKANAYEAQSVGFDAGIKHEKPQKIATDYVHLSFRARFKKKYLSGRQSLKYSLWLIKNLLRVRSTVKTEHQAAIIGGGQLIQSGGTFPIAMFVWTYYCKKKKLPIYIAGVGCAEKFSKLDIWLYKASFKRATKIYVRDVSSRDKLKNIFTTESELIPDLAYALYEEGAFDADKKERTLIGCTSYYVYEKNIKELSRNDGLTNSEYISKWQNIVLTELNNGKEIILASTTVQDAVLNKLVYKKLAELGYSSNIELIENIPSTYEYLALLTNVSKVISGRMHSLILGHISGCKIETIDINKKIDQFMIEYSGKLPSELNSDLNEKFKKII</sequence>
<organism evidence="2 3">
    <name type="scientific">Klebsiella michiganensis</name>
    <dbReference type="NCBI Taxonomy" id="1134687"/>
    <lineage>
        <taxon>Bacteria</taxon>
        <taxon>Pseudomonadati</taxon>
        <taxon>Pseudomonadota</taxon>
        <taxon>Gammaproteobacteria</taxon>
        <taxon>Enterobacterales</taxon>
        <taxon>Enterobacteriaceae</taxon>
        <taxon>Klebsiella/Raoultella group</taxon>
        <taxon>Klebsiella</taxon>
    </lineage>
</organism>
<evidence type="ECO:0000313" key="2">
    <source>
        <dbReference type="EMBL" id="EWF89905.1"/>
    </source>
</evidence>
<dbReference type="PANTHER" id="PTHR36836">
    <property type="entry name" value="COLANIC ACID BIOSYNTHESIS PROTEIN WCAK"/>
    <property type="match status" value="1"/>
</dbReference>